<feature type="coiled-coil region" evidence="2">
    <location>
        <begin position="130"/>
        <end position="157"/>
    </location>
</feature>
<comment type="caution">
    <text evidence="7">The sequence shown here is derived from an EMBL/GenBank/DDBJ whole genome shotgun (WGS) entry which is preliminary data.</text>
</comment>
<sequence>MPSFSDSFWSNGYSGGKLWGSIGRLNVLFDKLQQGCVENDEVLALAAARADAEEQYGNKLRDLQTSYAPKKGGFGRDDGASLRKAYEGIITEMSEEGKNHVQVAENIRRMVLIPFGKWSDEHRQRVDYSNGVLKNKLKNYERELSEVQKAQKRYFNKCRVLEDLKESELNGEGMSEEQHQDSVHDTTAAIAAANAAQGHSDEQSSVHGGEYGGLNDPVELGGEIYSPEEAEDLFRKMLESIPRKSVKVPILGTYDHVSTGDQIVSWALNNVSKGSLAHAEQFGQSLVNSGFLRLVGQVGSKFANSSVLNYQWRKKAYVQAGRDTFDQRDLISPYLGGYIGDTINNYINNPHPDETPDERLAREVAELDHRYKISVAKLDDLRCNLEESIIDHLKFMERCEFDRLKAIKAVFLDFLASLSNVVPSIQSAIDKELLFQETVHPANDLRYILESYRTGSFSPKVTVYDNYYNSTEDQTFGVDLELRCRGDKKKVPYLVSAILSHMDTQYPDLDNDQVRLGVWTVSVPLNNTHRLRKKLNTGRQFSKEILQNFEAPIVASVLKLYLVELPDSLVPAQYYDIIKTIYSQHGNDDDPRARISAIQNTFAQLRVTNIATLDAILTHLTRLTSITKADNEYLTQLAQEFSHCILRPRTQSSLTIGDRHSFRLVYDLLAHKDQIFRELKRNNSNQSSRSGSTKEKSLNSPPPVRRASLQNRLDALSMRIRKSTSASSSVANSREVSRDSHMSTTQRTTPALDEKQEQEQQYHQEQESSQPQEEESQPTQTQEAVGKENEETTAEPNEDEKPRPLPDIGQAKEPQLHPPVQLHEAKVRNLEDSTEKLSLGTAAARKDDSLTKSPPDVKSNPEIDTTKGGDHENPVVID</sequence>
<feature type="compositionally biased region" description="Low complexity" evidence="3">
    <location>
        <begin position="723"/>
        <end position="734"/>
    </location>
</feature>
<dbReference type="Pfam" id="PF00610">
    <property type="entry name" value="DEP"/>
    <property type="match status" value="1"/>
</dbReference>
<dbReference type="GO" id="GO:0005096">
    <property type="term" value="F:GTPase activator activity"/>
    <property type="evidence" value="ECO:0007669"/>
    <property type="project" value="TreeGrafter"/>
</dbReference>
<evidence type="ECO:0000313" key="8">
    <source>
        <dbReference type="Proteomes" id="UP000761534"/>
    </source>
</evidence>
<name>A0A642V8P7_9ASCO</name>
<dbReference type="VEuPathDB" id="FungiDB:TRICI_001643"/>
<dbReference type="InterPro" id="IPR036390">
    <property type="entry name" value="WH_DNA-bd_sf"/>
</dbReference>
<dbReference type="Gene3D" id="1.20.1270.60">
    <property type="entry name" value="Arfaptin homology (AH) domain/BAR domain"/>
    <property type="match status" value="2"/>
</dbReference>
<organism evidence="7 8">
    <name type="scientific">Trichomonascus ciferrii</name>
    <dbReference type="NCBI Taxonomy" id="44093"/>
    <lineage>
        <taxon>Eukaryota</taxon>
        <taxon>Fungi</taxon>
        <taxon>Dikarya</taxon>
        <taxon>Ascomycota</taxon>
        <taxon>Saccharomycotina</taxon>
        <taxon>Dipodascomycetes</taxon>
        <taxon>Dipodascales</taxon>
        <taxon>Trichomonascaceae</taxon>
        <taxon>Trichomonascus</taxon>
        <taxon>Trichomonascus ciferrii complex</taxon>
    </lineage>
</organism>
<feature type="compositionally biased region" description="Low complexity" evidence="3">
    <location>
        <begin position="682"/>
        <end position="691"/>
    </location>
</feature>
<evidence type="ECO:0000313" key="7">
    <source>
        <dbReference type="EMBL" id="KAA8916208.1"/>
    </source>
</evidence>
<evidence type="ECO:0000259" key="5">
    <source>
        <dbReference type="PROSITE" id="PS50238"/>
    </source>
</evidence>
<evidence type="ECO:0008006" key="9">
    <source>
        <dbReference type="Google" id="ProtNLM"/>
    </source>
</evidence>
<feature type="compositionally biased region" description="Basic and acidic residues" evidence="3">
    <location>
        <begin position="823"/>
        <end position="835"/>
    </location>
</feature>
<dbReference type="PANTHER" id="PTHR23065">
    <property type="entry name" value="PROLINE-SERINE-THREONINE PHOSPHATASE INTERACTING PROTEIN 1"/>
    <property type="match status" value="1"/>
</dbReference>
<evidence type="ECO:0000259" key="6">
    <source>
        <dbReference type="PROSITE" id="PS51741"/>
    </source>
</evidence>
<accession>A0A642V8P7</accession>
<feature type="domain" description="Rho-GAP" evidence="5">
    <location>
        <begin position="478"/>
        <end position="676"/>
    </location>
</feature>
<feature type="domain" description="DEP" evidence="4">
    <location>
        <begin position="237"/>
        <end position="322"/>
    </location>
</feature>
<gene>
    <name evidence="7" type="ORF">TRICI_001643</name>
</gene>
<dbReference type="Proteomes" id="UP000761534">
    <property type="component" value="Unassembled WGS sequence"/>
</dbReference>
<dbReference type="GO" id="GO:0007010">
    <property type="term" value="P:cytoskeleton organization"/>
    <property type="evidence" value="ECO:0007669"/>
    <property type="project" value="TreeGrafter"/>
</dbReference>
<dbReference type="GO" id="GO:0005737">
    <property type="term" value="C:cytoplasm"/>
    <property type="evidence" value="ECO:0007669"/>
    <property type="project" value="TreeGrafter"/>
</dbReference>
<keyword evidence="8" id="KW-1185">Reference proteome</keyword>
<feature type="compositionally biased region" description="Basic and acidic residues" evidence="3">
    <location>
        <begin position="859"/>
        <end position="878"/>
    </location>
</feature>
<feature type="compositionally biased region" description="Low complexity" evidence="3">
    <location>
        <begin position="767"/>
        <end position="783"/>
    </location>
</feature>
<dbReference type="Gene3D" id="1.10.10.10">
    <property type="entry name" value="Winged helix-like DNA-binding domain superfamily/Winged helix DNA-binding domain"/>
    <property type="match status" value="1"/>
</dbReference>
<dbReference type="SMART" id="SM00055">
    <property type="entry name" value="FCH"/>
    <property type="match status" value="1"/>
</dbReference>
<dbReference type="InterPro" id="IPR000198">
    <property type="entry name" value="RhoGAP_dom"/>
</dbReference>
<evidence type="ECO:0000256" key="1">
    <source>
        <dbReference type="PROSITE-ProRule" id="PRU01077"/>
    </source>
</evidence>
<dbReference type="GO" id="GO:0005886">
    <property type="term" value="C:plasma membrane"/>
    <property type="evidence" value="ECO:0007669"/>
    <property type="project" value="TreeGrafter"/>
</dbReference>
<dbReference type="SUPFAM" id="SSF46785">
    <property type="entry name" value="Winged helix' DNA-binding domain"/>
    <property type="match status" value="1"/>
</dbReference>
<dbReference type="InterPro" id="IPR027267">
    <property type="entry name" value="AH/BAR_dom_sf"/>
</dbReference>
<dbReference type="PROSITE" id="PS51741">
    <property type="entry name" value="F_BAR"/>
    <property type="match status" value="1"/>
</dbReference>
<dbReference type="SUPFAM" id="SSF48350">
    <property type="entry name" value="GTPase activation domain, GAP"/>
    <property type="match status" value="1"/>
</dbReference>
<reference evidence="7" key="1">
    <citation type="journal article" date="2019" name="G3 (Bethesda)">
        <title>Genome Assemblies of Two Rare Opportunistic Yeast Pathogens: Diutina rugosa (syn. Candida rugosa) and Trichomonascus ciferrii (syn. Candida ciferrii).</title>
        <authorList>
            <person name="Mixao V."/>
            <person name="Saus E."/>
            <person name="Hansen A.P."/>
            <person name="Lass-Florl C."/>
            <person name="Gabaldon T."/>
        </authorList>
    </citation>
    <scope>NUCLEOTIDE SEQUENCE</scope>
    <source>
        <strain evidence="7">CBS 4856</strain>
    </source>
</reference>
<dbReference type="GO" id="GO:0000935">
    <property type="term" value="C:division septum"/>
    <property type="evidence" value="ECO:0007669"/>
    <property type="project" value="TreeGrafter"/>
</dbReference>
<dbReference type="EMBL" id="SWFS01000117">
    <property type="protein sequence ID" value="KAA8916208.1"/>
    <property type="molecule type" value="Genomic_DNA"/>
</dbReference>
<dbReference type="Gene3D" id="1.10.555.10">
    <property type="entry name" value="Rho GTPase activation protein"/>
    <property type="match status" value="1"/>
</dbReference>
<keyword evidence="1 2" id="KW-0175">Coiled coil</keyword>
<dbReference type="FunFam" id="1.10.555.10:FF:000044">
    <property type="entry name" value="Rho-gtpase-activating protein 8"/>
    <property type="match status" value="1"/>
</dbReference>
<dbReference type="PROSITE" id="PS50186">
    <property type="entry name" value="DEP"/>
    <property type="match status" value="1"/>
</dbReference>
<dbReference type="InterPro" id="IPR036388">
    <property type="entry name" value="WH-like_DNA-bd_sf"/>
</dbReference>
<dbReference type="Pfam" id="PF00611">
    <property type="entry name" value="FCH"/>
    <property type="match status" value="1"/>
</dbReference>
<feature type="compositionally biased region" description="Basic and acidic residues" evidence="3">
    <location>
        <begin position="752"/>
        <end position="766"/>
    </location>
</feature>
<dbReference type="AlphaFoldDB" id="A0A642V8P7"/>
<dbReference type="SMART" id="SM00324">
    <property type="entry name" value="RhoGAP"/>
    <property type="match status" value="1"/>
</dbReference>
<dbReference type="InterPro" id="IPR008936">
    <property type="entry name" value="Rho_GTPase_activation_prot"/>
</dbReference>
<protein>
    <recommendedName>
        <fullName evidence="9">Rho-GAP domain-containing protein</fullName>
    </recommendedName>
</protein>
<feature type="domain" description="F-BAR" evidence="6">
    <location>
        <begin position="2"/>
        <end position="444"/>
    </location>
</feature>
<dbReference type="InterPro" id="IPR000591">
    <property type="entry name" value="DEP_dom"/>
</dbReference>
<dbReference type="CDD" id="cd04399">
    <property type="entry name" value="RhoGAP_fRGD2"/>
    <property type="match status" value="1"/>
</dbReference>
<dbReference type="InterPro" id="IPR001060">
    <property type="entry name" value="FCH_dom"/>
</dbReference>
<dbReference type="SUPFAM" id="SSF103657">
    <property type="entry name" value="BAR/IMD domain-like"/>
    <property type="match status" value="1"/>
</dbReference>
<dbReference type="OrthoDB" id="2155291at2759"/>
<feature type="region of interest" description="Disordered" evidence="3">
    <location>
        <begin position="679"/>
        <end position="706"/>
    </location>
</feature>
<dbReference type="PROSITE" id="PS50238">
    <property type="entry name" value="RHOGAP"/>
    <property type="match status" value="1"/>
</dbReference>
<dbReference type="Pfam" id="PF00620">
    <property type="entry name" value="RhoGAP"/>
    <property type="match status" value="1"/>
</dbReference>
<dbReference type="GO" id="GO:0007264">
    <property type="term" value="P:small GTPase-mediated signal transduction"/>
    <property type="evidence" value="ECO:0007669"/>
    <property type="project" value="TreeGrafter"/>
</dbReference>
<evidence type="ECO:0000256" key="2">
    <source>
        <dbReference type="SAM" id="Coils"/>
    </source>
</evidence>
<evidence type="ECO:0000256" key="3">
    <source>
        <dbReference type="SAM" id="MobiDB-lite"/>
    </source>
</evidence>
<proteinExistence type="predicted"/>
<evidence type="ECO:0000259" key="4">
    <source>
        <dbReference type="PROSITE" id="PS50186"/>
    </source>
</evidence>
<dbReference type="InterPro" id="IPR031160">
    <property type="entry name" value="F_BAR_dom"/>
</dbReference>
<feature type="region of interest" description="Disordered" evidence="3">
    <location>
        <begin position="719"/>
        <end position="878"/>
    </location>
</feature>
<dbReference type="PANTHER" id="PTHR23065:SF17">
    <property type="entry name" value="RHO-GTPASE-ACTIVATING PROTEIN RGD2"/>
    <property type="match status" value="1"/>
</dbReference>